<evidence type="ECO:0000256" key="1">
    <source>
        <dbReference type="SAM" id="Phobius"/>
    </source>
</evidence>
<feature type="transmembrane region" description="Helical" evidence="1">
    <location>
        <begin position="38"/>
        <end position="61"/>
    </location>
</feature>
<sequence>MSFLLLNGYGESLQHCKNSLYNIINCQKSTMSNFKTDMIILLLLWIVALIICILITTPFYYTILKIENNLWNTIRKNVYSHYFELKEAITERLKYAHFRQT</sequence>
<reference evidence="2" key="1">
    <citation type="submission" date="2021-09" db="EMBL/GenBank/DDBJ databases">
        <authorList>
            <consortium name="AG Swart"/>
            <person name="Singh M."/>
            <person name="Singh A."/>
            <person name="Seah K."/>
            <person name="Emmerich C."/>
        </authorList>
    </citation>
    <scope>NUCLEOTIDE SEQUENCE</scope>
    <source>
        <strain evidence="2">ATCC30299</strain>
    </source>
</reference>
<dbReference type="Proteomes" id="UP001162131">
    <property type="component" value="Unassembled WGS sequence"/>
</dbReference>
<gene>
    <name evidence="2" type="ORF">BSTOLATCC_MIC3479</name>
</gene>
<organism evidence="2 3">
    <name type="scientific">Blepharisma stoltei</name>
    <dbReference type="NCBI Taxonomy" id="1481888"/>
    <lineage>
        <taxon>Eukaryota</taxon>
        <taxon>Sar</taxon>
        <taxon>Alveolata</taxon>
        <taxon>Ciliophora</taxon>
        <taxon>Postciliodesmatophora</taxon>
        <taxon>Heterotrichea</taxon>
        <taxon>Heterotrichida</taxon>
        <taxon>Blepharismidae</taxon>
        <taxon>Blepharisma</taxon>
    </lineage>
</organism>
<keyword evidence="1" id="KW-1133">Transmembrane helix</keyword>
<keyword evidence="3" id="KW-1185">Reference proteome</keyword>
<dbReference type="EMBL" id="CAJZBQ010000004">
    <property type="protein sequence ID" value="CAG9311187.1"/>
    <property type="molecule type" value="Genomic_DNA"/>
</dbReference>
<proteinExistence type="predicted"/>
<evidence type="ECO:0000313" key="3">
    <source>
        <dbReference type="Proteomes" id="UP001162131"/>
    </source>
</evidence>
<accession>A0AAU9ICJ4</accession>
<keyword evidence="1" id="KW-0812">Transmembrane</keyword>
<evidence type="ECO:0000313" key="2">
    <source>
        <dbReference type="EMBL" id="CAG9311187.1"/>
    </source>
</evidence>
<keyword evidence="1" id="KW-0472">Membrane</keyword>
<name>A0AAU9ICJ4_9CILI</name>
<dbReference type="AlphaFoldDB" id="A0AAU9ICJ4"/>
<protein>
    <submittedName>
        <fullName evidence="2">Uncharacterized protein</fullName>
    </submittedName>
</protein>
<comment type="caution">
    <text evidence="2">The sequence shown here is derived from an EMBL/GenBank/DDBJ whole genome shotgun (WGS) entry which is preliminary data.</text>
</comment>